<keyword evidence="2" id="KW-0808">Transferase</keyword>
<keyword evidence="5" id="KW-0012">Acyltransferase</keyword>
<dbReference type="InterPro" id="IPR038740">
    <property type="entry name" value="BioF2-like_GNAT_dom"/>
</dbReference>
<dbReference type="InterPro" id="IPR003447">
    <property type="entry name" value="FEMABX"/>
</dbReference>
<dbReference type="PANTHER" id="PTHR36174:SF1">
    <property type="entry name" value="LIPID II:GLYCINE GLYCYLTRANSFERASE"/>
    <property type="match status" value="1"/>
</dbReference>
<evidence type="ECO:0000313" key="8">
    <source>
        <dbReference type="EMBL" id="MDP9800145.1"/>
    </source>
</evidence>
<feature type="domain" description="BioF2-like acetyltransferase" evidence="7">
    <location>
        <begin position="153"/>
        <end position="283"/>
    </location>
</feature>
<comment type="caution">
    <text evidence="8">The sequence shown here is derived from an EMBL/GenBank/DDBJ whole genome shotgun (WGS) entry which is preliminary data.</text>
</comment>
<sequence length="341" mass="38084">MSRSQFVRIDSAELDELAKSAGVPLPLEQSGAWDPFDEAVAGRRPWGRFAWILDGDPVAVISLSALEGRGFTYLWAKHGPVWFTAPTPTMERQFREGLAAIVREADRSLAFIRLHAEPADDLVDLLQSVTYDRTVVLDLTPSDEERMNAMKKRGRRDVRKALRDETMVAAEETASASAVFGELYELLVETGARDEFGIAPRQTYELMLSALGPQHGRLFTVRRGGRPLCWGICTVNGAHASYYYAASNEEGRKSGAPDLLVWSMAKFLKESGVQVFDLMGIDSDRAPQLAGVRGFKTKFSEEITEIPGAWDYPLRPLFYRGLVAGLKAKRRLIEKLRSRSR</sequence>
<dbReference type="EMBL" id="JAUSQW010000001">
    <property type="protein sequence ID" value="MDP9800145.1"/>
    <property type="molecule type" value="Genomic_DNA"/>
</dbReference>
<dbReference type="SUPFAM" id="SSF55729">
    <property type="entry name" value="Acyl-CoA N-acyltransferases (Nat)"/>
    <property type="match status" value="1"/>
</dbReference>
<keyword evidence="4" id="KW-0573">Peptidoglycan synthesis</keyword>
<dbReference type="Gene3D" id="3.40.630.30">
    <property type="match status" value="1"/>
</dbReference>
<organism evidence="8 9">
    <name type="scientific">Arcanobacterium wilhelmae</name>
    <dbReference type="NCBI Taxonomy" id="1803177"/>
    <lineage>
        <taxon>Bacteria</taxon>
        <taxon>Bacillati</taxon>
        <taxon>Actinomycetota</taxon>
        <taxon>Actinomycetes</taxon>
        <taxon>Actinomycetales</taxon>
        <taxon>Actinomycetaceae</taxon>
        <taxon>Arcanobacterium</taxon>
    </lineage>
</organism>
<dbReference type="PANTHER" id="PTHR36174">
    <property type="entry name" value="LIPID II:GLYCINE GLYCYLTRANSFERASE"/>
    <property type="match status" value="1"/>
</dbReference>
<dbReference type="RefSeq" id="WP_278057543.1">
    <property type="nucleotide sequence ID" value="NZ_CP121247.1"/>
</dbReference>
<evidence type="ECO:0000256" key="1">
    <source>
        <dbReference type="ARBA" id="ARBA00009943"/>
    </source>
</evidence>
<dbReference type="InterPro" id="IPR050644">
    <property type="entry name" value="PG_Glycine_Bridge_Synth"/>
</dbReference>
<proteinExistence type="inferred from homology"/>
<evidence type="ECO:0000256" key="2">
    <source>
        <dbReference type="ARBA" id="ARBA00022679"/>
    </source>
</evidence>
<protein>
    <submittedName>
        <fullName evidence="8">Lipid II:glycine glycyltransferase (Peptidoglycan interpeptide bridge formation enzyme)</fullName>
    </submittedName>
</protein>
<gene>
    <name evidence="8" type="ORF">J2S49_000221</name>
</gene>
<evidence type="ECO:0000256" key="3">
    <source>
        <dbReference type="ARBA" id="ARBA00022960"/>
    </source>
</evidence>
<evidence type="ECO:0000256" key="5">
    <source>
        <dbReference type="ARBA" id="ARBA00023315"/>
    </source>
</evidence>
<dbReference type="PROSITE" id="PS51191">
    <property type="entry name" value="FEMABX"/>
    <property type="match status" value="1"/>
</dbReference>
<evidence type="ECO:0000313" key="9">
    <source>
        <dbReference type="Proteomes" id="UP001235966"/>
    </source>
</evidence>
<keyword evidence="9" id="KW-1185">Reference proteome</keyword>
<name>A0ABT9N9E4_9ACTO</name>
<evidence type="ECO:0000256" key="4">
    <source>
        <dbReference type="ARBA" id="ARBA00022984"/>
    </source>
</evidence>
<evidence type="ECO:0000256" key="6">
    <source>
        <dbReference type="ARBA" id="ARBA00023316"/>
    </source>
</evidence>
<evidence type="ECO:0000259" key="7">
    <source>
        <dbReference type="Pfam" id="PF13480"/>
    </source>
</evidence>
<keyword evidence="3" id="KW-0133">Cell shape</keyword>
<dbReference type="InterPro" id="IPR016181">
    <property type="entry name" value="Acyl_CoA_acyltransferase"/>
</dbReference>
<keyword evidence="6" id="KW-0961">Cell wall biogenesis/degradation</keyword>
<dbReference type="Proteomes" id="UP001235966">
    <property type="component" value="Unassembled WGS sequence"/>
</dbReference>
<comment type="similarity">
    <text evidence="1">Belongs to the FemABX family.</text>
</comment>
<dbReference type="Pfam" id="PF13480">
    <property type="entry name" value="Acetyltransf_6"/>
    <property type="match status" value="1"/>
</dbReference>
<reference evidence="8 9" key="1">
    <citation type="submission" date="2023-07" db="EMBL/GenBank/DDBJ databases">
        <title>Sequencing the genomes of 1000 actinobacteria strains.</title>
        <authorList>
            <person name="Klenk H.-P."/>
        </authorList>
    </citation>
    <scope>NUCLEOTIDE SEQUENCE [LARGE SCALE GENOMIC DNA]</scope>
    <source>
        <strain evidence="8 9">DSM 102162</strain>
    </source>
</reference>
<accession>A0ABT9N9E4</accession>